<dbReference type="InterPro" id="IPR011766">
    <property type="entry name" value="TPP_enzyme_TPP-bd"/>
</dbReference>
<dbReference type="SUPFAM" id="SSF52518">
    <property type="entry name" value="Thiamin diphosphate-binding fold (THDP-binding)"/>
    <property type="match status" value="2"/>
</dbReference>
<keyword evidence="8" id="KW-1185">Reference proteome</keyword>
<dbReference type="GO" id="GO:0003984">
    <property type="term" value="F:acetolactate synthase activity"/>
    <property type="evidence" value="ECO:0007669"/>
    <property type="project" value="TreeGrafter"/>
</dbReference>
<feature type="domain" description="Thiamine pyrophosphate enzyme central" evidence="4">
    <location>
        <begin position="195"/>
        <end position="331"/>
    </location>
</feature>
<dbReference type="AlphaFoldDB" id="A0A6L6PZR4"/>
<dbReference type="CDD" id="cd07035">
    <property type="entry name" value="TPP_PYR_POX_like"/>
    <property type="match status" value="1"/>
</dbReference>
<dbReference type="Pfam" id="PF02775">
    <property type="entry name" value="TPP_enzyme_C"/>
    <property type="match status" value="1"/>
</dbReference>
<evidence type="ECO:0000256" key="1">
    <source>
        <dbReference type="ARBA" id="ARBA00007812"/>
    </source>
</evidence>
<name>A0A6L6PZR4_9BURK</name>
<dbReference type="OrthoDB" id="9785953at2"/>
<comment type="similarity">
    <text evidence="1 3">Belongs to the TPP enzyme family.</text>
</comment>
<dbReference type="GO" id="GO:0009097">
    <property type="term" value="P:isoleucine biosynthetic process"/>
    <property type="evidence" value="ECO:0007669"/>
    <property type="project" value="TreeGrafter"/>
</dbReference>
<evidence type="ECO:0000259" key="6">
    <source>
        <dbReference type="Pfam" id="PF02776"/>
    </source>
</evidence>
<dbReference type="CDD" id="cd00568">
    <property type="entry name" value="TPP_enzymes"/>
    <property type="match status" value="1"/>
</dbReference>
<reference evidence="7 8" key="1">
    <citation type="submission" date="2019-11" db="EMBL/GenBank/DDBJ databases">
        <title>Type strains purchased from KCTC, JCM and DSMZ.</title>
        <authorList>
            <person name="Lu H."/>
        </authorList>
    </citation>
    <scope>NUCLEOTIDE SEQUENCE [LARGE SCALE GENOMIC DNA]</scope>
    <source>
        <strain evidence="7 8">KCTC 42409</strain>
    </source>
</reference>
<dbReference type="GO" id="GO:0000287">
    <property type="term" value="F:magnesium ion binding"/>
    <property type="evidence" value="ECO:0007669"/>
    <property type="project" value="InterPro"/>
</dbReference>
<dbReference type="Pfam" id="PF02776">
    <property type="entry name" value="TPP_enzyme_N"/>
    <property type="match status" value="1"/>
</dbReference>
<dbReference type="InterPro" id="IPR029061">
    <property type="entry name" value="THDP-binding"/>
</dbReference>
<dbReference type="InterPro" id="IPR012000">
    <property type="entry name" value="Thiamin_PyroP_enz_cen_dom"/>
</dbReference>
<evidence type="ECO:0000313" key="8">
    <source>
        <dbReference type="Proteomes" id="UP000484015"/>
    </source>
</evidence>
<keyword evidence="2 3" id="KW-0786">Thiamine pyrophosphate</keyword>
<comment type="caution">
    <text evidence="7">The sequence shown here is derived from an EMBL/GenBank/DDBJ whole genome shotgun (WGS) entry which is preliminary data.</text>
</comment>
<evidence type="ECO:0000256" key="2">
    <source>
        <dbReference type="ARBA" id="ARBA00023052"/>
    </source>
</evidence>
<dbReference type="PROSITE" id="PS00187">
    <property type="entry name" value="TPP_ENZYMES"/>
    <property type="match status" value="1"/>
</dbReference>
<accession>A0A6L6PZR4</accession>
<evidence type="ECO:0000256" key="3">
    <source>
        <dbReference type="RuleBase" id="RU362132"/>
    </source>
</evidence>
<sequence>MKYSDLIAEWLKSMGYTHCFYVAGGNIMHMLASSAKHFKMVSVIHEVAAGVAAEYFNESSTDGSKAFALVTAGPGMTNLVTALAGAYLESRELLVIGGQVKTADLSRGTLRQRGIQEIDGVAIAKPVCSVSALLEEPVTRARMEQLVLDANHGRKGPVFLELPLDIQGRTVDRAELEQVTPPAPPALPKADAGVIERLAEKIRAAQRPLMLLGGGVSRTTATALHDQFEKMGMPIATTWNGADRIEADHPNYFGRPNTWGQRYANLLLQQSDLLLAFGTRLGMQQTGFNWQQFVPNGEVVHVDVDLAELEKGHPEVAWPIHADVNTLLKDLSAHDLGQHEDWLAYCREVKAAVPLIEQNTTGEAYISPYRFVEQLSRRCRPDDVVVPCSSGGAFTVMMQTFAQQRGQTIVTNKGLASMGYGLSGAIGAALAHPDRRTILVEGDGGFAQNLQEIGTAAVNKLNLKMFIFDDNGYASIRMTQKNYFGGSYIGCDIKSGLGLPDWEVLFKAWGVPALRIGKDFDQHDDFAQLFDTDGPAAFIVSIDPEQSYFPKIMSRVTASGTMESNPLHQMSPALEDELQRATMRYLD</sequence>
<dbReference type="Pfam" id="PF00205">
    <property type="entry name" value="TPP_enzyme_M"/>
    <property type="match status" value="1"/>
</dbReference>
<feature type="domain" description="Thiamine pyrophosphate enzyme N-terminal TPP-binding" evidence="6">
    <location>
        <begin position="1"/>
        <end position="121"/>
    </location>
</feature>
<dbReference type="Gene3D" id="3.40.50.970">
    <property type="match status" value="2"/>
</dbReference>
<dbReference type="InterPro" id="IPR000399">
    <property type="entry name" value="TPP-bd_CS"/>
</dbReference>
<dbReference type="EMBL" id="WNLA01000005">
    <property type="protein sequence ID" value="MTW02654.1"/>
    <property type="molecule type" value="Genomic_DNA"/>
</dbReference>
<dbReference type="GO" id="GO:0050660">
    <property type="term" value="F:flavin adenine dinucleotide binding"/>
    <property type="evidence" value="ECO:0007669"/>
    <property type="project" value="TreeGrafter"/>
</dbReference>
<protein>
    <submittedName>
        <fullName evidence="7">Thiamine pyrophosphate-binding protein</fullName>
    </submittedName>
</protein>
<evidence type="ECO:0000259" key="5">
    <source>
        <dbReference type="Pfam" id="PF02775"/>
    </source>
</evidence>
<gene>
    <name evidence="7" type="ORF">GM668_11225</name>
</gene>
<feature type="domain" description="Thiamine pyrophosphate enzyme TPP-binding" evidence="5">
    <location>
        <begin position="392"/>
        <end position="537"/>
    </location>
</feature>
<evidence type="ECO:0000259" key="4">
    <source>
        <dbReference type="Pfam" id="PF00205"/>
    </source>
</evidence>
<dbReference type="InterPro" id="IPR012001">
    <property type="entry name" value="Thiamin_PyroP_enz_TPP-bd_dom"/>
</dbReference>
<dbReference type="GO" id="GO:0009099">
    <property type="term" value="P:L-valine biosynthetic process"/>
    <property type="evidence" value="ECO:0007669"/>
    <property type="project" value="TreeGrafter"/>
</dbReference>
<dbReference type="Proteomes" id="UP000484015">
    <property type="component" value="Unassembled WGS sequence"/>
</dbReference>
<proteinExistence type="inferred from homology"/>
<dbReference type="SUPFAM" id="SSF52467">
    <property type="entry name" value="DHS-like NAD/FAD-binding domain"/>
    <property type="match status" value="1"/>
</dbReference>
<dbReference type="RefSeq" id="WP_155439034.1">
    <property type="nucleotide sequence ID" value="NZ_WNLA01000005.1"/>
</dbReference>
<evidence type="ECO:0000313" key="7">
    <source>
        <dbReference type="EMBL" id="MTW02654.1"/>
    </source>
</evidence>
<dbReference type="Gene3D" id="3.40.50.1220">
    <property type="entry name" value="TPP-binding domain"/>
    <property type="match status" value="1"/>
</dbReference>
<dbReference type="InterPro" id="IPR029035">
    <property type="entry name" value="DHS-like_NAD/FAD-binding_dom"/>
</dbReference>
<dbReference type="PANTHER" id="PTHR18968">
    <property type="entry name" value="THIAMINE PYROPHOSPHATE ENZYMES"/>
    <property type="match status" value="1"/>
</dbReference>
<dbReference type="GO" id="GO:0005948">
    <property type="term" value="C:acetolactate synthase complex"/>
    <property type="evidence" value="ECO:0007669"/>
    <property type="project" value="TreeGrafter"/>
</dbReference>
<dbReference type="GO" id="GO:0030976">
    <property type="term" value="F:thiamine pyrophosphate binding"/>
    <property type="evidence" value="ECO:0007669"/>
    <property type="project" value="InterPro"/>
</dbReference>
<dbReference type="InterPro" id="IPR045229">
    <property type="entry name" value="TPP_enz"/>
</dbReference>
<organism evidence="7 8">
    <name type="scientific">Pseudoduganella ginsengisoli</name>
    <dbReference type="NCBI Taxonomy" id="1462440"/>
    <lineage>
        <taxon>Bacteria</taxon>
        <taxon>Pseudomonadati</taxon>
        <taxon>Pseudomonadota</taxon>
        <taxon>Betaproteobacteria</taxon>
        <taxon>Burkholderiales</taxon>
        <taxon>Oxalobacteraceae</taxon>
        <taxon>Telluria group</taxon>
        <taxon>Pseudoduganella</taxon>
    </lineage>
</organism>
<dbReference type="PANTHER" id="PTHR18968:SF142">
    <property type="entry name" value="ACETOLACTATE SYNTHASE"/>
    <property type="match status" value="1"/>
</dbReference>